<evidence type="ECO:0000313" key="2">
    <source>
        <dbReference type="Proteomes" id="UP000004047"/>
    </source>
</evidence>
<dbReference type="EMBL" id="CAIQ01000101">
    <property type="protein sequence ID" value="CCI35754.1"/>
    <property type="molecule type" value="Genomic_DNA"/>
</dbReference>
<accession>I4IN80</accession>
<evidence type="ECO:0000313" key="1">
    <source>
        <dbReference type="EMBL" id="CCI35754.1"/>
    </source>
</evidence>
<dbReference type="AlphaFoldDB" id="I4IN80"/>
<protein>
    <submittedName>
        <fullName evidence="1">Uncharacterized protein</fullName>
    </submittedName>
</protein>
<comment type="caution">
    <text evidence="1">The sequence shown here is derived from an EMBL/GenBank/DDBJ whole genome shotgun (WGS) entry which is preliminary data.</text>
</comment>
<name>I4IN80_MICAE</name>
<proteinExistence type="predicted"/>
<sequence>MKLPKWLPSMGKNPSEPITANANLRVIGDMGSGKTAYMASLAYLTQCPNPNLDSPIESVTSLGDLASSRELLKFAQEILEQGLELEATKKGTDISQVRDYALMITLKSQFSWKISQLGSRPIELNINCRDYSGEFFDDLSSGVNDPYLEEYIEDCKLATGILLLVDGTSHRKDSIYAQGLENFFKELDQQGISSEERRIAFTLSKCELPQLWVNRHDPQGLITRRFPLTKRRLEIWADHPHRSLDYFTVSAFGTLGTDYPEANTTILKRDRGGTACVIRKPKFWRPFGLVSPIYWLCTGQRHKTLDED</sequence>
<dbReference type="Proteomes" id="UP000004047">
    <property type="component" value="Unassembled WGS sequence"/>
</dbReference>
<dbReference type="HOGENOM" id="CLU_079296_0_0_3"/>
<organism evidence="1 2">
    <name type="scientific">Microcystis aeruginosa PCC 9701</name>
    <dbReference type="NCBI Taxonomy" id="721123"/>
    <lineage>
        <taxon>Bacteria</taxon>
        <taxon>Bacillati</taxon>
        <taxon>Cyanobacteriota</taxon>
        <taxon>Cyanophyceae</taxon>
        <taxon>Oscillatoriophycideae</taxon>
        <taxon>Chroococcales</taxon>
        <taxon>Microcystaceae</taxon>
        <taxon>Microcystis</taxon>
    </lineage>
</organism>
<dbReference type="RefSeq" id="WP_002800501.1">
    <property type="nucleotide sequence ID" value="NZ_CAIQ01000101.1"/>
</dbReference>
<gene>
    <name evidence="1" type="ORF">MICAK_190019</name>
</gene>
<reference evidence="1 2" key="1">
    <citation type="submission" date="2012-04" db="EMBL/GenBank/DDBJ databases">
        <authorList>
            <person name="Genoscope - CEA"/>
        </authorList>
    </citation>
    <scope>NUCLEOTIDE SEQUENCE [LARGE SCALE GENOMIC DNA]</scope>
    <source>
        <strain evidence="1 2">9701</strain>
    </source>
</reference>